<keyword evidence="13" id="KW-0460">Magnesium</keyword>
<feature type="binding site" evidence="13">
    <location>
        <position position="124"/>
    </location>
    <ligand>
        <name>Mg(2+)</name>
        <dbReference type="ChEBI" id="CHEBI:18420"/>
    </ligand>
</feature>
<feature type="domain" description="4'-phosphopantetheinyl transferase" evidence="14">
    <location>
        <begin position="120"/>
        <end position="226"/>
    </location>
</feature>
<feature type="binding site" evidence="12">
    <location>
        <position position="124"/>
    </location>
    <ligand>
        <name>CoA</name>
        <dbReference type="ChEBI" id="CHEBI:57287"/>
    </ligand>
</feature>
<evidence type="ECO:0000256" key="4">
    <source>
        <dbReference type="ARBA" id="ARBA00011503"/>
    </source>
</evidence>
<comment type="subunit">
    <text evidence="4">EntB, EntD, EntE, and EntF form a multienzyme complex called enterobactin synthase.</text>
</comment>
<feature type="binding site" evidence="12">
    <location>
        <position position="170"/>
    </location>
    <ligand>
        <name>CoA</name>
        <dbReference type="ChEBI" id="CHEBI:57287"/>
    </ligand>
</feature>
<protein>
    <recommendedName>
        <fullName evidence="5">Enterobactin synthase component D</fullName>
    </recommendedName>
    <alternativeName>
        <fullName evidence="8">4'-phosphopantetheinyl transferase EntD</fullName>
    </alternativeName>
    <alternativeName>
        <fullName evidence="9">Enterochelin synthase D</fullName>
    </alternativeName>
</protein>
<evidence type="ECO:0000256" key="1">
    <source>
        <dbReference type="ARBA" id="ARBA00003937"/>
    </source>
</evidence>
<comment type="catalytic activity">
    <reaction evidence="11">
        <text>apo-[peptidyl-carrier protein] + CoA = holo-[peptidyl-carrier protein] + adenosine 3',5'-bisphosphate + H(+)</text>
        <dbReference type="Rhea" id="RHEA:46228"/>
        <dbReference type="Rhea" id="RHEA-COMP:11479"/>
        <dbReference type="Rhea" id="RHEA-COMP:11480"/>
        <dbReference type="ChEBI" id="CHEBI:15378"/>
        <dbReference type="ChEBI" id="CHEBI:29999"/>
        <dbReference type="ChEBI" id="CHEBI:57287"/>
        <dbReference type="ChEBI" id="CHEBI:58343"/>
        <dbReference type="ChEBI" id="CHEBI:64479"/>
    </reaction>
</comment>
<name>A0A0D7E5L3_STUST</name>
<feature type="binding site" evidence="12">
    <location>
        <position position="58"/>
    </location>
    <ligand>
        <name>CoA</name>
        <dbReference type="ChEBI" id="CHEBI:57287"/>
    </ligand>
</feature>
<keyword evidence="6 16" id="KW-0808">Transferase</keyword>
<dbReference type="SUPFAM" id="SSF56214">
    <property type="entry name" value="4'-phosphopantetheinyl transferase"/>
    <property type="match status" value="1"/>
</dbReference>
<comment type="cofactor">
    <cofactor evidence="13">
        <name>Mg(2+)</name>
        <dbReference type="ChEBI" id="CHEBI:18420"/>
    </cofactor>
</comment>
<comment type="function">
    <text evidence="1">Involved in the biosynthesis of the siderophore enterobactin (enterochelin), which is a macrocyclic trimeric lactone of N-(2,3-dihydroxybenzoyl)-serine. The serine trilactone serves as a scaffolding for the three catechol functionalities that provide hexadentate coordination for the tightly ligated iron(2+) atoms. Plays an essential role in the assembly of the enterobactin by catalyzing the transfer of the 4'-phosphopantetheine (Ppant) moiety from coenzyme A to the apo-domains of both EntB (ArCP domain) and EntF (PCP domain) to yield their holo-forms which make them competent for the activation of 2,3-dihydroxybenzoate (DHB) and L-serine, respectively.</text>
</comment>
<feature type="binding site" evidence="12">
    <location>
        <begin position="102"/>
        <end position="103"/>
    </location>
    <ligand>
        <name>CoA</name>
        <dbReference type="ChEBI" id="CHEBI:57287"/>
    </ligand>
</feature>
<evidence type="ECO:0000259" key="14">
    <source>
        <dbReference type="Pfam" id="PF01648"/>
    </source>
</evidence>
<evidence type="ECO:0000256" key="5">
    <source>
        <dbReference type="ARBA" id="ARBA00019087"/>
    </source>
</evidence>
<evidence type="ECO:0000256" key="3">
    <source>
        <dbReference type="ARBA" id="ARBA00008342"/>
    </source>
</evidence>
<dbReference type="UniPathway" id="UPA00017"/>
<evidence type="ECO:0000313" key="16">
    <source>
        <dbReference type="EMBL" id="KIZ34872.1"/>
    </source>
</evidence>
<keyword evidence="13" id="KW-0479">Metal-binding</keyword>
<evidence type="ECO:0000256" key="8">
    <source>
        <dbReference type="ARBA" id="ARBA00029894"/>
    </source>
</evidence>
<feature type="binding site" evidence="13">
    <location>
        <position position="125"/>
    </location>
    <ligand>
        <name>Mg(2+)</name>
        <dbReference type="ChEBI" id="CHEBI:18420"/>
    </ligand>
</feature>
<sequence>MNDLPSYPRCCTPLTDHWPLPQALAGVSLMSTRFDPALLDPEDFSRWEIPAQKGVSKRQTEFLAGRLCAREALRGLTGTAFVPPVGEDRAPQWPAGIVGSITHGAGWAGVVVGSSQQWSGLGLDIERILAPERADRLAAEILTPRELELYSPLNEDERAELVTRTFSLKESLFKALYPLVKQRFYFQDAEVLDATHQGAARLRLLIDLSANWRNGIELGGQFTTFEGYLLSLVSIPALPGEIEPS</sequence>
<dbReference type="AlphaFoldDB" id="A0A0D7E5L3"/>
<comment type="similarity">
    <text evidence="3">Belongs to the P-Pant transferase superfamily. EntD family.</text>
</comment>
<feature type="domain" description="4'-phosphopantetheinyl transferase N-terminal" evidence="15">
    <location>
        <begin position="52"/>
        <end position="112"/>
    </location>
</feature>
<evidence type="ECO:0000256" key="2">
    <source>
        <dbReference type="ARBA" id="ARBA00004993"/>
    </source>
</evidence>
<dbReference type="GO" id="GO:0009239">
    <property type="term" value="P:enterobactin biosynthetic process"/>
    <property type="evidence" value="ECO:0007669"/>
    <property type="project" value="UniProtKB-UniPathway"/>
</dbReference>
<comment type="pathway">
    <text evidence="2">Siderophore biosynthesis; enterobactin biosynthesis.</text>
</comment>
<dbReference type="Proteomes" id="UP000032439">
    <property type="component" value="Unassembled WGS sequence"/>
</dbReference>
<dbReference type="Pfam" id="PF01648">
    <property type="entry name" value="ACPS"/>
    <property type="match status" value="1"/>
</dbReference>
<evidence type="ECO:0000313" key="17">
    <source>
        <dbReference type="Proteomes" id="UP000032439"/>
    </source>
</evidence>
<dbReference type="PANTHER" id="PTHR38096:SF1">
    <property type="entry name" value="ENTEROBACTIN SYNTHASE COMPONENT D"/>
    <property type="match status" value="1"/>
</dbReference>
<comment type="catalytic activity">
    <reaction evidence="10">
        <text>apo-[aryl-carrier protein] + CoA = holo-[aryl-carrier protein] + adenosine 3',5'-bisphosphate + H(+)</text>
        <dbReference type="Rhea" id="RHEA:48404"/>
        <dbReference type="Rhea" id="RHEA-COMP:15903"/>
        <dbReference type="Rhea" id="RHEA-COMP:17557"/>
        <dbReference type="ChEBI" id="CHEBI:15378"/>
        <dbReference type="ChEBI" id="CHEBI:29999"/>
        <dbReference type="ChEBI" id="CHEBI:57287"/>
        <dbReference type="ChEBI" id="CHEBI:58343"/>
        <dbReference type="ChEBI" id="CHEBI:64479"/>
    </reaction>
</comment>
<dbReference type="InterPro" id="IPR003542">
    <property type="entry name" value="Enbac_synth_compD-like"/>
</dbReference>
<dbReference type="PANTHER" id="PTHR38096">
    <property type="entry name" value="ENTEROBACTIN SYNTHASE COMPONENT D"/>
    <property type="match status" value="1"/>
</dbReference>
<dbReference type="GO" id="GO:0000287">
    <property type="term" value="F:magnesium ion binding"/>
    <property type="evidence" value="ECO:0007669"/>
    <property type="project" value="InterPro"/>
</dbReference>
<evidence type="ECO:0000256" key="7">
    <source>
        <dbReference type="ARBA" id="ARBA00023191"/>
    </source>
</evidence>
<comment type="caution">
    <text evidence="16">The sequence shown here is derived from an EMBL/GenBank/DDBJ whole genome shotgun (WGS) entry which is preliminary data.</text>
</comment>
<evidence type="ECO:0000256" key="13">
    <source>
        <dbReference type="PIRSR" id="PIRSR603542-2"/>
    </source>
</evidence>
<gene>
    <name evidence="16" type="ORF">LO50_15685</name>
</gene>
<dbReference type="RefSeq" id="WP_044315585.1">
    <property type="nucleotide sequence ID" value="NZ_JXXD01000145.1"/>
</dbReference>
<feature type="binding site" evidence="13">
    <location>
        <position position="126"/>
    </location>
    <ligand>
        <name>Mg(2+)</name>
        <dbReference type="ChEBI" id="CHEBI:18420"/>
    </ligand>
</feature>
<dbReference type="GO" id="GO:0005886">
    <property type="term" value="C:plasma membrane"/>
    <property type="evidence" value="ECO:0007669"/>
    <property type="project" value="TreeGrafter"/>
</dbReference>
<evidence type="ECO:0000259" key="15">
    <source>
        <dbReference type="Pfam" id="PF17837"/>
    </source>
</evidence>
<dbReference type="Gene3D" id="3.90.470.20">
    <property type="entry name" value="4'-phosphopantetheinyl transferase domain"/>
    <property type="match status" value="1"/>
</dbReference>
<dbReference type="InterPro" id="IPR041354">
    <property type="entry name" value="4PPT_N"/>
</dbReference>
<evidence type="ECO:0000256" key="10">
    <source>
        <dbReference type="ARBA" id="ARBA00049176"/>
    </source>
</evidence>
<dbReference type="GO" id="GO:0008897">
    <property type="term" value="F:holo-[acyl-carrier-protein] synthase activity"/>
    <property type="evidence" value="ECO:0007669"/>
    <property type="project" value="InterPro"/>
</dbReference>
<proteinExistence type="inferred from homology"/>
<dbReference type="EMBL" id="JXXD01000145">
    <property type="protein sequence ID" value="KIZ34872.1"/>
    <property type="molecule type" value="Genomic_DNA"/>
</dbReference>
<evidence type="ECO:0000256" key="12">
    <source>
        <dbReference type="PIRSR" id="PIRSR603542-1"/>
    </source>
</evidence>
<dbReference type="PRINTS" id="PR01399">
    <property type="entry name" value="ENTSNTHTASED"/>
</dbReference>
<dbReference type="PATRIC" id="fig|316.110.peg.1062"/>
<dbReference type="InterPro" id="IPR037143">
    <property type="entry name" value="4-PPantetheinyl_Trfase_dom_sf"/>
</dbReference>
<dbReference type="Pfam" id="PF17837">
    <property type="entry name" value="4PPT_N"/>
    <property type="match status" value="1"/>
</dbReference>
<keyword evidence="7" id="KW-0259">Enterobactin biosynthesis</keyword>
<evidence type="ECO:0000256" key="6">
    <source>
        <dbReference type="ARBA" id="ARBA00022679"/>
    </source>
</evidence>
<dbReference type="InterPro" id="IPR008278">
    <property type="entry name" value="4-PPantetheinyl_Trfase_dom"/>
</dbReference>
<accession>A0A0D7E5L3</accession>
<evidence type="ECO:0000256" key="9">
    <source>
        <dbReference type="ARBA" id="ARBA00031996"/>
    </source>
</evidence>
<organism evidence="16 17">
    <name type="scientific">Stutzerimonas stutzeri</name>
    <name type="common">Pseudomonas stutzeri</name>
    <dbReference type="NCBI Taxonomy" id="316"/>
    <lineage>
        <taxon>Bacteria</taxon>
        <taxon>Pseudomonadati</taxon>
        <taxon>Pseudomonadota</taxon>
        <taxon>Gammaproteobacteria</taxon>
        <taxon>Pseudomonadales</taxon>
        <taxon>Pseudomonadaceae</taxon>
        <taxon>Stutzerimonas</taxon>
    </lineage>
</organism>
<dbReference type="GO" id="GO:0009366">
    <property type="term" value="C:enterobactin synthetase complex"/>
    <property type="evidence" value="ECO:0007669"/>
    <property type="project" value="InterPro"/>
</dbReference>
<feature type="binding site" evidence="12">
    <location>
        <position position="66"/>
    </location>
    <ligand>
        <name>CoA</name>
        <dbReference type="ChEBI" id="CHEBI:57287"/>
    </ligand>
</feature>
<evidence type="ECO:0000256" key="11">
    <source>
        <dbReference type="ARBA" id="ARBA00049191"/>
    </source>
</evidence>
<feature type="binding site" evidence="12">
    <location>
        <position position="174"/>
    </location>
    <ligand>
        <name>CoA</name>
        <dbReference type="ChEBI" id="CHEBI:57287"/>
    </ligand>
</feature>
<reference evidence="16 17" key="1">
    <citation type="submission" date="2014-11" db="EMBL/GenBank/DDBJ databases">
        <title>Genomics and ecophysiology of heterotrophic nitrogen fixing bacteria isolated from estuarine surface water.</title>
        <authorList>
            <person name="Bentzon-Tilia M."/>
            <person name="Severin I."/>
            <person name="Hansen L.H."/>
            <person name="Riemann L."/>
        </authorList>
    </citation>
    <scope>NUCLEOTIDE SEQUENCE [LARGE SCALE GENOMIC DNA]</scope>
    <source>
        <strain evidence="16 17">BAL361</strain>
    </source>
</reference>